<name>A0A9Q1ESS4_SYNKA</name>
<dbReference type="AlphaFoldDB" id="A0A9Q1ESS4"/>
<dbReference type="Proteomes" id="UP001152622">
    <property type="component" value="Chromosome 13"/>
</dbReference>
<sequence>MGATGASHCGAKPMTFRPRVQCSSHKTTQLIGQNRAEMEDGAFDPLSATRPQARPADQEGVALPLLPLGGKGTRTEVFGRATSRAPRNGPSLRVPVNGALLPLFTGRAPSEFTQDPSGPTDELGNINLRSLTDGRPRSSRGAQTRAPSRGARRHHCLRTGTRNATTPSPE</sequence>
<keyword evidence="3" id="KW-1185">Reference proteome</keyword>
<comment type="caution">
    <text evidence="2">The sequence shown here is derived from an EMBL/GenBank/DDBJ whole genome shotgun (WGS) entry which is preliminary data.</text>
</comment>
<evidence type="ECO:0000256" key="1">
    <source>
        <dbReference type="SAM" id="MobiDB-lite"/>
    </source>
</evidence>
<gene>
    <name evidence="2" type="ORF">SKAU_G00316890</name>
</gene>
<feature type="region of interest" description="Disordered" evidence="1">
    <location>
        <begin position="107"/>
        <end position="170"/>
    </location>
</feature>
<feature type="compositionally biased region" description="Polar residues" evidence="1">
    <location>
        <begin position="160"/>
        <end position="170"/>
    </location>
</feature>
<protein>
    <submittedName>
        <fullName evidence="2">Uncharacterized protein</fullName>
    </submittedName>
</protein>
<organism evidence="2 3">
    <name type="scientific">Synaphobranchus kaupii</name>
    <name type="common">Kaup's arrowtooth eel</name>
    <dbReference type="NCBI Taxonomy" id="118154"/>
    <lineage>
        <taxon>Eukaryota</taxon>
        <taxon>Metazoa</taxon>
        <taxon>Chordata</taxon>
        <taxon>Craniata</taxon>
        <taxon>Vertebrata</taxon>
        <taxon>Euteleostomi</taxon>
        <taxon>Actinopterygii</taxon>
        <taxon>Neopterygii</taxon>
        <taxon>Teleostei</taxon>
        <taxon>Anguilliformes</taxon>
        <taxon>Synaphobranchidae</taxon>
        <taxon>Synaphobranchus</taxon>
    </lineage>
</organism>
<reference evidence="2" key="1">
    <citation type="journal article" date="2023" name="Science">
        <title>Genome structures resolve the early diversification of teleost fishes.</title>
        <authorList>
            <person name="Parey E."/>
            <person name="Louis A."/>
            <person name="Montfort J."/>
            <person name="Bouchez O."/>
            <person name="Roques C."/>
            <person name="Iampietro C."/>
            <person name="Lluch J."/>
            <person name="Castinel A."/>
            <person name="Donnadieu C."/>
            <person name="Desvignes T."/>
            <person name="Floi Bucao C."/>
            <person name="Jouanno E."/>
            <person name="Wen M."/>
            <person name="Mejri S."/>
            <person name="Dirks R."/>
            <person name="Jansen H."/>
            <person name="Henkel C."/>
            <person name="Chen W.J."/>
            <person name="Zahm M."/>
            <person name="Cabau C."/>
            <person name="Klopp C."/>
            <person name="Thompson A.W."/>
            <person name="Robinson-Rechavi M."/>
            <person name="Braasch I."/>
            <person name="Lecointre G."/>
            <person name="Bobe J."/>
            <person name="Postlethwait J.H."/>
            <person name="Berthelot C."/>
            <person name="Roest Crollius H."/>
            <person name="Guiguen Y."/>
        </authorList>
    </citation>
    <scope>NUCLEOTIDE SEQUENCE</scope>
    <source>
        <strain evidence="2">WJC10195</strain>
    </source>
</reference>
<evidence type="ECO:0000313" key="2">
    <source>
        <dbReference type="EMBL" id="KAJ8344360.1"/>
    </source>
</evidence>
<proteinExistence type="predicted"/>
<dbReference type="EMBL" id="JAINUF010000013">
    <property type="protein sequence ID" value="KAJ8344360.1"/>
    <property type="molecule type" value="Genomic_DNA"/>
</dbReference>
<accession>A0A9Q1ESS4</accession>
<evidence type="ECO:0000313" key="3">
    <source>
        <dbReference type="Proteomes" id="UP001152622"/>
    </source>
</evidence>
<feature type="region of interest" description="Disordered" evidence="1">
    <location>
        <begin position="45"/>
        <end position="74"/>
    </location>
</feature>